<keyword evidence="7" id="KW-0630">Potassium</keyword>
<evidence type="ECO:0000256" key="5">
    <source>
        <dbReference type="ARBA" id="ARBA00022538"/>
    </source>
</evidence>
<dbReference type="GO" id="GO:0006885">
    <property type="term" value="P:regulation of pH"/>
    <property type="evidence" value="ECO:0007669"/>
    <property type="project" value="TreeGrafter"/>
</dbReference>
<feature type="transmembrane region" description="Helical" evidence="12">
    <location>
        <begin position="236"/>
        <end position="255"/>
    </location>
</feature>
<comment type="similarity">
    <text evidence="11">Belongs to the monovalent cation:proton antiporter 2 (CPA2) transporter (TC 2.A.37) family. CHX (TC 2.A.37.4) subfamily.</text>
</comment>
<feature type="transmembrane region" description="Helical" evidence="12">
    <location>
        <begin position="119"/>
        <end position="143"/>
    </location>
</feature>
<evidence type="ECO:0000256" key="7">
    <source>
        <dbReference type="ARBA" id="ARBA00022958"/>
    </source>
</evidence>
<sequence length="743" mass="81753">MGKIPNFATILFPLRSRVVLDAISQIGLIYFVFTIGVEIEPSIVKRTGMRSVAFASISMFVPFAIGSISGLVLHHDDDYTVNFGAFIIFLGVMFSITAFSVLARILAELKLLSSDLGRLAISTVVLVDTCSWVLFSMSLTLQLSGGDMAATFLTVMSGGVFVTATFAIMKPVVRWVMQRTPEGQDMAETHACFLLAGVMAWGFTADVLGMHPIFGAFTYGLAIPNSVVGEALIDKVVDFIECILLPLFFTISGLRTNFASIQNTGEAIFLVIIVLIVSASKVCGSLFVAFLFKMPLIDGLSHGMLMNTKGIIELAILNIGKDNKIIGDQIFTVLILMFVILTSLVNPTLAAVMRTTRGFVVHKRGTIQWSKPESELRLLVCVHSTRETPSMINLLEISTPMKRSPIFVYALHLIELTGRATSMLLLTSKVDASQHNGGKDSTMHTHGNVSRLHTQSEQIMNAFESYEQHAGGVSVQPLTAFSPYTTMHEDVCKIAEEKRTNMVILPFHKHRRVDGDLETSHPALRSLNQHILSRAPCTVAILVDRGLAGSLRASRSVVLFFFGGPDDREALSYAFRLAFNSSIRLTVLRFIEGPREASTQTANDHERVVTVLAEDLKELELDEAQVNEFRRRCEGLEGVKFVEKQSASAEETMATIRAMEEGHDLYIVGMKQNKGSQMTMGLSDWTECPELGPIGDFLASSDFELMVSVLVVQQYPEEQHVTNATILAPPDSPERHVVQVCMK</sequence>
<feature type="transmembrane region" description="Helical" evidence="12">
    <location>
        <begin position="190"/>
        <end position="216"/>
    </location>
</feature>
<dbReference type="EMBL" id="JAGGNH010000004">
    <property type="protein sequence ID" value="KAJ0975434.1"/>
    <property type="molecule type" value="Genomic_DNA"/>
</dbReference>
<dbReference type="GO" id="GO:0016020">
    <property type="term" value="C:membrane"/>
    <property type="evidence" value="ECO:0007669"/>
    <property type="project" value="UniProtKB-SubCell"/>
</dbReference>
<evidence type="ECO:0000259" key="14">
    <source>
        <dbReference type="Pfam" id="PF23256"/>
    </source>
</evidence>
<dbReference type="InterPro" id="IPR057291">
    <property type="entry name" value="CHX17_2nd"/>
</dbReference>
<keyword evidence="6 12" id="KW-0812">Transmembrane</keyword>
<name>A0A9D5CM00_9LILI</name>
<evidence type="ECO:0000256" key="1">
    <source>
        <dbReference type="ARBA" id="ARBA00003198"/>
    </source>
</evidence>
<dbReference type="Pfam" id="PF00999">
    <property type="entry name" value="Na_H_Exchanger"/>
    <property type="match status" value="1"/>
</dbReference>
<dbReference type="InterPro" id="IPR006153">
    <property type="entry name" value="Cation/H_exchanger_TM"/>
</dbReference>
<evidence type="ECO:0000259" key="15">
    <source>
        <dbReference type="Pfam" id="PF23259"/>
    </source>
</evidence>
<feature type="transmembrane region" description="Helical" evidence="12">
    <location>
        <begin position="22"/>
        <end position="39"/>
    </location>
</feature>
<reference evidence="16" key="1">
    <citation type="submission" date="2021-03" db="EMBL/GenBank/DDBJ databases">
        <authorList>
            <person name="Li Z."/>
            <person name="Yang C."/>
        </authorList>
    </citation>
    <scope>NUCLEOTIDE SEQUENCE</scope>
    <source>
        <strain evidence="16">Dzin_1.0</strain>
        <tissue evidence="16">Leaf</tissue>
    </source>
</reference>
<evidence type="ECO:0000256" key="9">
    <source>
        <dbReference type="ARBA" id="ARBA00023065"/>
    </source>
</evidence>
<feature type="transmembrane region" description="Helical" evidence="12">
    <location>
        <begin position="85"/>
        <end position="107"/>
    </location>
</feature>
<evidence type="ECO:0000313" key="16">
    <source>
        <dbReference type="EMBL" id="KAJ0975434.1"/>
    </source>
</evidence>
<evidence type="ECO:0008006" key="18">
    <source>
        <dbReference type="Google" id="ProtNLM"/>
    </source>
</evidence>
<feature type="domain" description="Cation/H(+) antiporter central" evidence="14">
    <location>
        <begin position="406"/>
        <end position="553"/>
    </location>
</feature>
<feature type="domain" description="Cation/H(+) antiporter C-terminal" evidence="15">
    <location>
        <begin position="555"/>
        <end position="715"/>
    </location>
</feature>
<reference evidence="16" key="2">
    <citation type="journal article" date="2022" name="Hortic Res">
        <title>The genome of Dioscorea zingiberensis sheds light on the biosynthesis, origin and evolution of the medicinally important diosgenin saponins.</title>
        <authorList>
            <person name="Li Y."/>
            <person name="Tan C."/>
            <person name="Li Z."/>
            <person name="Guo J."/>
            <person name="Li S."/>
            <person name="Chen X."/>
            <person name="Wang C."/>
            <person name="Dai X."/>
            <person name="Yang H."/>
            <person name="Song W."/>
            <person name="Hou L."/>
            <person name="Xu J."/>
            <person name="Tong Z."/>
            <person name="Xu A."/>
            <person name="Yuan X."/>
            <person name="Wang W."/>
            <person name="Yang Q."/>
            <person name="Chen L."/>
            <person name="Sun Z."/>
            <person name="Wang K."/>
            <person name="Pan B."/>
            <person name="Chen J."/>
            <person name="Bao Y."/>
            <person name="Liu F."/>
            <person name="Qi X."/>
            <person name="Gang D.R."/>
            <person name="Wen J."/>
            <person name="Li J."/>
        </authorList>
    </citation>
    <scope>NUCLEOTIDE SEQUENCE</scope>
    <source>
        <strain evidence="16">Dzin_1.0</strain>
    </source>
</reference>
<evidence type="ECO:0000259" key="13">
    <source>
        <dbReference type="Pfam" id="PF00999"/>
    </source>
</evidence>
<evidence type="ECO:0000256" key="10">
    <source>
        <dbReference type="ARBA" id="ARBA00023136"/>
    </source>
</evidence>
<feature type="domain" description="Cation/H+ exchanger transmembrane" evidence="13">
    <location>
        <begin position="18"/>
        <end position="349"/>
    </location>
</feature>
<organism evidence="16 17">
    <name type="scientific">Dioscorea zingiberensis</name>
    <dbReference type="NCBI Taxonomy" id="325984"/>
    <lineage>
        <taxon>Eukaryota</taxon>
        <taxon>Viridiplantae</taxon>
        <taxon>Streptophyta</taxon>
        <taxon>Embryophyta</taxon>
        <taxon>Tracheophyta</taxon>
        <taxon>Spermatophyta</taxon>
        <taxon>Magnoliopsida</taxon>
        <taxon>Liliopsida</taxon>
        <taxon>Dioscoreales</taxon>
        <taxon>Dioscoreaceae</taxon>
        <taxon>Dioscorea</taxon>
    </lineage>
</organism>
<dbReference type="Gene3D" id="1.20.1530.20">
    <property type="match status" value="1"/>
</dbReference>
<dbReference type="Pfam" id="PF23259">
    <property type="entry name" value="CHX17_C"/>
    <property type="match status" value="1"/>
</dbReference>
<dbReference type="OrthoDB" id="2687058at2759"/>
<dbReference type="Pfam" id="PF23256">
    <property type="entry name" value="CHX17_2nd"/>
    <property type="match status" value="1"/>
</dbReference>
<feature type="transmembrane region" description="Helical" evidence="12">
    <location>
        <begin position="267"/>
        <end position="292"/>
    </location>
</feature>
<accession>A0A9D5CM00</accession>
<feature type="transmembrane region" description="Helical" evidence="12">
    <location>
        <begin position="149"/>
        <end position="169"/>
    </location>
</feature>
<dbReference type="PANTHER" id="PTHR32468:SF86">
    <property type="entry name" value="OS11G0123600 PROTEIN"/>
    <property type="match status" value="1"/>
</dbReference>
<dbReference type="AlphaFoldDB" id="A0A9D5CM00"/>
<evidence type="ECO:0000256" key="6">
    <source>
        <dbReference type="ARBA" id="ARBA00022692"/>
    </source>
</evidence>
<evidence type="ECO:0000313" key="17">
    <source>
        <dbReference type="Proteomes" id="UP001085076"/>
    </source>
</evidence>
<dbReference type="Gene3D" id="3.40.50.12370">
    <property type="match status" value="1"/>
</dbReference>
<dbReference type="PANTHER" id="PTHR32468">
    <property type="entry name" value="CATION/H + ANTIPORTER"/>
    <property type="match status" value="1"/>
</dbReference>
<evidence type="ECO:0000256" key="2">
    <source>
        <dbReference type="ARBA" id="ARBA00004119"/>
    </source>
</evidence>
<evidence type="ECO:0000256" key="12">
    <source>
        <dbReference type="SAM" id="Phobius"/>
    </source>
</evidence>
<dbReference type="GO" id="GO:0012505">
    <property type="term" value="C:endomembrane system"/>
    <property type="evidence" value="ECO:0007669"/>
    <property type="project" value="TreeGrafter"/>
</dbReference>
<comment type="function">
    <text evidence="1">May function as sodium-coupled metabolite transporter across the chloroplast envelope.</text>
</comment>
<evidence type="ECO:0000256" key="11">
    <source>
        <dbReference type="ARBA" id="ARBA00038341"/>
    </source>
</evidence>
<comment type="caution">
    <text evidence="16">The sequence shown here is derived from an EMBL/GenBank/DDBJ whole genome shotgun (WGS) entry which is preliminary data.</text>
</comment>
<keyword evidence="4" id="KW-0813">Transport</keyword>
<feature type="transmembrane region" description="Helical" evidence="12">
    <location>
        <begin position="330"/>
        <end position="353"/>
    </location>
</feature>
<dbReference type="InterPro" id="IPR057290">
    <property type="entry name" value="CHX17_C"/>
</dbReference>
<gene>
    <name evidence="16" type="ORF">J5N97_017399</name>
</gene>
<keyword evidence="8 12" id="KW-1133">Transmembrane helix</keyword>
<dbReference type="InterPro" id="IPR050794">
    <property type="entry name" value="CPA2_transporter"/>
</dbReference>
<dbReference type="GO" id="GO:0006813">
    <property type="term" value="P:potassium ion transport"/>
    <property type="evidence" value="ECO:0007669"/>
    <property type="project" value="UniProtKB-KW"/>
</dbReference>
<dbReference type="GO" id="GO:0009941">
    <property type="term" value="C:chloroplast envelope"/>
    <property type="evidence" value="ECO:0007669"/>
    <property type="project" value="UniProtKB-SubCell"/>
</dbReference>
<dbReference type="InterPro" id="IPR038770">
    <property type="entry name" value="Na+/solute_symporter_sf"/>
</dbReference>
<keyword evidence="5" id="KW-0633">Potassium transport</keyword>
<evidence type="ECO:0000256" key="3">
    <source>
        <dbReference type="ARBA" id="ARBA00004141"/>
    </source>
</evidence>
<protein>
    <recommendedName>
        <fullName evidence="18">Cation/H+ exchanger domain-containing protein</fullName>
    </recommendedName>
</protein>
<keyword evidence="17" id="KW-1185">Reference proteome</keyword>
<feature type="transmembrane region" description="Helical" evidence="12">
    <location>
        <begin position="51"/>
        <end position="73"/>
    </location>
</feature>
<dbReference type="GO" id="GO:0015297">
    <property type="term" value="F:antiporter activity"/>
    <property type="evidence" value="ECO:0007669"/>
    <property type="project" value="InterPro"/>
</dbReference>
<keyword evidence="9" id="KW-0406">Ion transport</keyword>
<dbReference type="GO" id="GO:1902600">
    <property type="term" value="P:proton transmembrane transport"/>
    <property type="evidence" value="ECO:0007669"/>
    <property type="project" value="InterPro"/>
</dbReference>
<keyword evidence="10 12" id="KW-0472">Membrane</keyword>
<comment type="subcellular location">
    <subcellularLocation>
        <location evidence="3">Membrane</location>
        <topology evidence="3">Multi-pass membrane protein</topology>
    </subcellularLocation>
    <subcellularLocation>
        <location evidence="2">Plastid</location>
        <location evidence="2">Chloroplast envelope</location>
    </subcellularLocation>
</comment>
<proteinExistence type="inferred from homology"/>
<dbReference type="Proteomes" id="UP001085076">
    <property type="component" value="Miscellaneous, Linkage group lg04"/>
</dbReference>
<evidence type="ECO:0000256" key="8">
    <source>
        <dbReference type="ARBA" id="ARBA00022989"/>
    </source>
</evidence>
<evidence type="ECO:0000256" key="4">
    <source>
        <dbReference type="ARBA" id="ARBA00022448"/>
    </source>
</evidence>